<evidence type="ECO:0000256" key="7">
    <source>
        <dbReference type="ARBA" id="ARBA00022777"/>
    </source>
</evidence>
<reference evidence="13 14" key="1">
    <citation type="submission" date="2020-02" db="EMBL/GenBank/DDBJ databases">
        <title>Characterization of vanA genotype vancomycin-resistant Enterococcus saigonensis VE80.</title>
        <authorList>
            <person name="Harada T."/>
            <person name="Motooka D."/>
            <person name="Nakamura S."/>
            <person name="Yamamoto Y."/>
            <person name="Kawahara R."/>
            <person name="Kawatsu K."/>
        </authorList>
    </citation>
    <scope>NUCLEOTIDE SEQUENCE [LARGE SCALE GENOMIC DNA]</scope>
    <source>
        <strain evidence="13 14">VE80</strain>
    </source>
</reference>
<proteinExistence type="inferred from homology"/>
<keyword evidence="4 11" id="KW-0808">Transferase</keyword>
<dbReference type="AlphaFoldDB" id="A0A679IN84"/>
<evidence type="ECO:0000256" key="9">
    <source>
        <dbReference type="ARBA" id="ARBA00048743"/>
    </source>
</evidence>
<keyword evidence="8 11" id="KW-0067">ATP-binding</keyword>
<dbReference type="SUPFAM" id="SSF52540">
    <property type="entry name" value="P-loop containing nucleoside triphosphate hydrolases"/>
    <property type="match status" value="1"/>
</dbReference>
<dbReference type="Pfam" id="PF02223">
    <property type="entry name" value="Thymidylate_kin"/>
    <property type="match status" value="1"/>
</dbReference>
<evidence type="ECO:0000256" key="6">
    <source>
        <dbReference type="ARBA" id="ARBA00022741"/>
    </source>
</evidence>
<name>A0A679IN84_9ENTE</name>
<comment type="similarity">
    <text evidence="1 11">Belongs to the thymidylate kinase family.</text>
</comment>
<dbReference type="InterPro" id="IPR018095">
    <property type="entry name" value="Thymidylate_kin_CS"/>
</dbReference>
<gene>
    <name evidence="11 13" type="primary">tmk</name>
    <name evidence="13" type="ORF">EsVE80_07670</name>
</gene>
<feature type="domain" description="Thymidylate kinase-like" evidence="12">
    <location>
        <begin position="8"/>
        <end position="198"/>
    </location>
</feature>
<dbReference type="EMBL" id="AP022822">
    <property type="protein sequence ID" value="BCA85244.1"/>
    <property type="molecule type" value="Genomic_DNA"/>
</dbReference>
<dbReference type="GO" id="GO:0006235">
    <property type="term" value="P:dTTP biosynthetic process"/>
    <property type="evidence" value="ECO:0007669"/>
    <property type="project" value="UniProtKB-UniRule"/>
</dbReference>
<dbReference type="InterPro" id="IPR027417">
    <property type="entry name" value="P-loop_NTPase"/>
</dbReference>
<dbReference type="PANTHER" id="PTHR10344:SF4">
    <property type="entry name" value="UMP-CMP KINASE 2, MITOCHONDRIAL"/>
    <property type="match status" value="1"/>
</dbReference>
<keyword evidence="5 11" id="KW-0545">Nucleotide biosynthesis</keyword>
<keyword evidence="6 11" id="KW-0547">Nucleotide-binding</keyword>
<accession>A0A679IN84</accession>
<dbReference type="NCBIfam" id="TIGR00041">
    <property type="entry name" value="DTMP_kinase"/>
    <property type="match status" value="1"/>
</dbReference>
<dbReference type="InterPro" id="IPR018094">
    <property type="entry name" value="Thymidylate_kinase"/>
</dbReference>
<dbReference type="GO" id="GO:0005829">
    <property type="term" value="C:cytosol"/>
    <property type="evidence" value="ECO:0007669"/>
    <property type="project" value="TreeGrafter"/>
</dbReference>
<organism evidence="13 14">
    <name type="scientific">Enterococcus saigonensis</name>
    <dbReference type="NCBI Taxonomy" id="1805431"/>
    <lineage>
        <taxon>Bacteria</taxon>
        <taxon>Bacillati</taxon>
        <taxon>Bacillota</taxon>
        <taxon>Bacilli</taxon>
        <taxon>Lactobacillales</taxon>
        <taxon>Enterococcaceae</taxon>
        <taxon>Enterococcus</taxon>
    </lineage>
</organism>
<evidence type="ECO:0000313" key="13">
    <source>
        <dbReference type="EMBL" id="BCA85244.1"/>
    </source>
</evidence>
<evidence type="ECO:0000256" key="10">
    <source>
        <dbReference type="ARBA" id="ARBA00057735"/>
    </source>
</evidence>
<dbReference type="GO" id="GO:0006233">
    <property type="term" value="P:dTDP biosynthetic process"/>
    <property type="evidence" value="ECO:0007669"/>
    <property type="project" value="InterPro"/>
</dbReference>
<dbReference type="HAMAP" id="MF_00165">
    <property type="entry name" value="Thymidylate_kinase"/>
    <property type="match status" value="1"/>
</dbReference>
<dbReference type="Gene3D" id="3.40.50.300">
    <property type="entry name" value="P-loop containing nucleotide triphosphate hydrolases"/>
    <property type="match status" value="1"/>
</dbReference>
<dbReference type="Proteomes" id="UP000502998">
    <property type="component" value="Chromosome"/>
</dbReference>
<protein>
    <recommendedName>
        <fullName evidence="3 11">Thymidylate kinase</fullName>
        <ecNumber evidence="2 11">2.7.4.9</ecNumber>
    </recommendedName>
    <alternativeName>
        <fullName evidence="11">dTMP kinase</fullName>
    </alternativeName>
</protein>
<evidence type="ECO:0000256" key="1">
    <source>
        <dbReference type="ARBA" id="ARBA00009776"/>
    </source>
</evidence>
<dbReference type="GO" id="GO:0006227">
    <property type="term" value="P:dUDP biosynthetic process"/>
    <property type="evidence" value="ECO:0007669"/>
    <property type="project" value="TreeGrafter"/>
</dbReference>
<keyword evidence="14" id="KW-1185">Reference proteome</keyword>
<dbReference type="GO" id="GO:0005524">
    <property type="term" value="F:ATP binding"/>
    <property type="evidence" value="ECO:0007669"/>
    <property type="project" value="UniProtKB-UniRule"/>
</dbReference>
<dbReference type="PROSITE" id="PS01331">
    <property type="entry name" value="THYMIDYLATE_KINASE"/>
    <property type="match status" value="1"/>
</dbReference>
<dbReference type="KEGG" id="esg:EsVE80_07670"/>
<dbReference type="InterPro" id="IPR039430">
    <property type="entry name" value="Thymidylate_kin-like_dom"/>
</dbReference>
<dbReference type="CDD" id="cd01672">
    <property type="entry name" value="TMPK"/>
    <property type="match status" value="1"/>
</dbReference>
<evidence type="ECO:0000256" key="2">
    <source>
        <dbReference type="ARBA" id="ARBA00012980"/>
    </source>
</evidence>
<dbReference type="FunFam" id="3.40.50.300:FF:000225">
    <property type="entry name" value="Thymidylate kinase"/>
    <property type="match status" value="1"/>
</dbReference>
<comment type="function">
    <text evidence="10 11">Phosphorylation of dTMP to form dTDP in both de novo and salvage pathways of dTTP synthesis.</text>
</comment>
<sequence length="212" mass="23848">MNGLFITIEGPDGAGKTSVVNELFPRIQLIAKRGIVKTREPGGVKIAEKIRKIILDPRNEEMDDRTEALLYAAARRQHLVEVIMPALNAGKIVICDRFVDSSLAYQGAGRRIGIPEIAKINEFATEGLKPDFTLYLDVDSDTGLKRIENSRQGEADRLEIESLEFHQRVRHAYLKLAEEDPIRIHKVDARMSLQDVVDASFTAITEAYPQFF</sequence>
<evidence type="ECO:0000259" key="12">
    <source>
        <dbReference type="Pfam" id="PF02223"/>
    </source>
</evidence>
<evidence type="ECO:0000313" key="14">
    <source>
        <dbReference type="Proteomes" id="UP000502998"/>
    </source>
</evidence>
<dbReference type="PANTHER" id="PTHR10344">
    <property type="entry name" value="THYMIDYLATE KINASE"/>
    <property type="match status" value="1"/>
</dbReference>
<dbReference type="RefSeq" id="WP_173102544.1">
    <property type="nucleotide sequence ID" value="NZ_AP022822.1"/>
</dbReference>
<evidence type="ECO:0000256" key="11">
    <source>
        <dbReference type="HAMAP-Rule" id="MF_00165"/>
    </source>
</evidence>
<dbReference type="GO" id="GO:0004798">
    <property type="term" value="F:dTMP kinase activity"/>
    <property type="evidence" value="ECO:0007669"/>
    <property type="project" value="UniProtKB-UniRule"/>
</dbReference>
<evidence type="ECO:0000256" key="5">
    <source>
        <dbReference type="ARBA" id="ARBA00022727"/>
    </source>
</evidence>
<evidence type="ECO:0000256" key="8">
    <source>
        <dbReference type="ARBA" id="ARBA00022840"/>
    </source>
</evidence>
<comment type="catalytic activity">
    <reaction evidence="9 11">
        <text>dTMP + ATP = dTDP + ADP</text>
        <dbReference type="Rhea" id="RHEA:13517"/>
        <dbReference type="ChEBI" id="CHEBI:30616"/>
        <dbReference type="ChEBI" id="CHEBI:58369"/>
        <dbReference type="ChEBI" id="CHEBI:63528"/>
        <dbReference type="ChEBI" id="CHEBI:456216"/>
        <dbReference type="EC" id="2.7.4.9"/>
    </reaction>
</comment>
<keyword evidence="7 11" id="KW-0418">Kinase</keyword>
<evidence type="ECO:0000256" key="4">
    <source>
        <dbReference type="ARBA" id="ARBA00022679"/>
    </source>
</evidence>
<evidence type="ECO:0000256" key="3">
    <source>
        <dbReference type="ARBA" id="ARBA00017144"/>
    </source>
</evidence>
<dbReference type="EC" id="2.7.4.9" evidence="2 11"/>
<feature type="binding site" evidence="11">
    <location>
        <begin position="10"/>
        <end position="17"/>
    </location>
    <ligand>
        <name>ATP</name>
        <dbReference type="ChEBI" id="CHEBI:30616"/>
    </ligand>
</feature>